<keyword evidence="3" id="KW-1185">Reference proteome</keyword>
<reference evidence="2 3" key="1">
    <citation type="submission" date="2024-12" db="EMBL/GenBank/DDBJ databases">
        <authorList>
            <person name="Hu S."/>
        </authorList>
    </citation>
    <scope>NUCLEOTIDE SEQUENCE [LARGE SCALE GENOMIC DNA]</scope>
    <source>
        <strain evidence="2 3">THG-T11</strain>
    </source>
</reference>
<keyword evidence="1" id="KW-0732">Signal</keyword>
<organism evidence="2 3">
    <name type="scientific">Pedobacter ureilyticus</name>
    <dbReference type="NCBI Taxonomy" id="1393051"/>
    <lineage>
        <taxon>Bacteria</taxon>
        <taxon>Pseudomonadati</taxon>
        <taxon>Bacteroidota</taxon>
        <taxon>Sphingobacteriia</taxon>
        <taxon>Sphingobacteriales</taxon>
        <taxon>Sphingobacteriaceae</taxon>
        <taxon>Pedobacter</taxon>
    </lineage>
</organism>
<gene>
    <name evidence="2" type="ORF">E6A44_013695</name>
</gene>
<evidence type="ECO:0000256" key="1">
    <source>
        <dbReference type="SAM" id="SignalP"/>
    </source>
</evidence>
<evidence type="ECO:0008006" key="4">
    <source>
        <dbReference type="Google" id="ProtNLM"/>
    </source>
</evidence>
<protein>
    <recommendedName>
        <fullName evidence="4">Outer membrane lipoprotein-sorting protein</fullName>
    </recommendedName>
</protein>
<dbReference type="RefSeq" id="WP_138723729.1">
    <property type="nucleotide sequence ID" value="NZ_SSHJ02000007.1"/>
</dbReference>
<dbReference type="Proteomes" id="UP001517247">
    <property type="component" value="Unassembled WGS sequence"/>
</dbReference>
<accession>A0ABW9J7Z4</accession>
<evidence type="ECO:0000313" key="2">
    <source>
        <dbReference type="EMBL" id="MFN0256636.1"/>
    </source>
</evidence>
<dbReference type="EMBL" id="SSHJ02000007">
    <property type="protein sequence ID" value="MFN0256636.1"/>
    <property type="molecule type" value="Genomic_DNA"/>
</dbReference>
<evidence type="ECO:0000313" key="3">
    <source>
        <dbReference type="Proteomes" id="UP001517247"/>
    </source>
</evidence>
<comment type="caution">
    <text evidence="2">The sequence shown here is derived from an EMBL/GenBank/DDBJ whole genome shotgun (WGS) entry which is preliminary data.</text>
</comment>
<name>A0ABW9J7Z4_9SPHI</name>
<sequence>MTIKTLILSSLLASAQLIKAQTSQIKTATDVLQQAIVAMGGKEALANVKTLYTEMSTEMDGRKVLWVTKEMEPNKGAFQVVYNGRIVFENWFDGKEGYEMVRGEKKKADPEEFKAKQYKKHIMNELDFIDPSLWTLELLKEEPKVNAEDCYLVKATSAGNEVRHLYYSKKSYLMLREDNISNTEKGKFSATYFSDFKKFGDLLYYTQSKFGDGEKSQDVKIVNLWINEKVTEKDFKK</sequence>
<feature type="chain" id="PRO_5047346468" description="Outer membrane lipoprotein-sorting protein" evidence="1">
    <location>
        <begin position="21"/>
        <end position="237"/>
    </location>
</feature>
<proteinExistence type="predicted"/>
<feature type="signal peptide" evidence="1">
    <location>
        <begin position="1"/>
        <end position="20"/>
    </location>
</feature>